<feature type="region of interest" description="Disordered" evidence="1">
    <location>
        <begin position="433"/>
        <end position="460"/>
    </location>
</feature>
<dbReference type="PANTHER" id="PTHR47551:SF1">
    <property type="entry name" value="TUBULIN--TYROSINE LIGASE PBY1-RELATED"/>
    <property type="match status" value="1"/>
</dbReference>
<evidence type="ECO:0000259" key="3">
    <source>
        <dbReference type="Pfam" id="PF01975"/>
    </source>
</evidence>
<dbReference type="Gene3D" id="3.40.1210.10">
    <property type="entry name" value="Survival protein SurE-like phosphatase/nucleotidase"/>
    <property type="match status" value="1"/>
</dbReference>
<dbReference type="InterPro" id="IPR036523">
    <property type="entry name" value="SurE-like_sf"/>
</dbReference>
<dbReference type="GO" id="GO:0016787">
    <property type="term" value="F:hydrolase activity"/>
    <property type="evidence" value="ECO:0007669"/>
    <property type="project" value="InterPro"/>
</dbReference>
<feature type="signal peptide" evidence="2">
    <location>
        <begin position="1"/>
        <end position="18"/>
    </location>
</feature>
<feature type="region of interest" description="Disordered" evidence="1">
    <location>
        <begin position="347"/>
        <end position="369"/>
    </location>
</feature>
<dbReference type="PANTHER" id="PTHR47551">
    <property type="entry name" value="TUBULIN--TYROSINE LIGASE PBY1-RELATED"/>
    <property type="match status" value="1"/>
</dbReference>
<dbReference type="SUPFAM" id="SSF64167">
    <property type="entry name" value="SurE-like"/>
    <property type="match status" value="1"/>
</dbReference>
<dbReference type="OrthoDB" id="202825at2759"/>
<feature type="compositionally biased region" description="Polar residues" evidence="1">
    <location>
        <begin position="45"/>
        <end position="54"/>
    </location>
</feature>
<feature type="domain" description="Survival protein SurE-like phosphatase/nucleotidase" evidence="3">
    <location>
        <begin position="79"/>
        <end position="335"/>
    </location>
</feature>
<protein>
    <recommendedName>
        <fullName evidence="3">Survival protein SurE-like phosphatase/nucleotidase domain-containing protein</fullName>
    </recommendedName>
</protein>
<evidence type="ECO:0000313" key="4">
    <source>
        <dbReference type="EMBL" id="SPO41316.1"/>
    </source>
</evidence>
<dbReference type="EMBL" id="OOIP01000026">
    <property type="protein sequence ID" value="SPO41316.1"/>
    <property type="molecule type" value="Genomic_DNA"/>
</dbReference>
<dbReference type="AlphaFoldDB" id="A0A5C3FB19"/>
<keyword evidence="5" id="KW-1185">Reference proteome</keyword>
<accession>A0A5C3FB19</accession>
<feature type="compositionally biased region" description="Basic and acidic residues" evidence="1">
    <location>
        <begin position="433"/>
        <end position="443"/>
    </location>
</feature>
<dbReference type="InterPro" id="IPR027746">
    <property type="entry name" value="TTL"/>
</dbReference>
<keyword evidence="2" id="KW-0732">Signal</keyword>
<feature type="chain" id="PRO_5023058624" description="Survival protein SurE-like phosphatase/nucleotidase domain-containing protein" evidence="2">
    <location>
        <begin position="19"/>
        <end position="472"/>
    </location>
</feature>
<dbReference type="GO" id="GO:0000932">
    <property type="term" value="C:P-body"/>
    <property type="evidence" value="ECO:0007669"/>
    <property type="project" value="TreeGrafter"/>
</dbReference>
<dbReference type="InterPro" id="IPR002828">
    <property type="entry name" value="SurE-like_Pase/nucleotidase"/>
</dbReference>
<evidence type="ECO:0000256" key="2">
    <source>
        <dbReference type="SAM" id="SignalP"/>
    </source>
</evidence>
<dbReference type="Proteomes" id="UP000323386">
    <property type="component" value="Unassembled WGS sequence"/>
</dbReference>
<dbReference type="Pfam" id="PF01975">
    <property type="entry name" value="SurE"/>
    <property type="match status" value="1"/>
</dbReference>
<gene>
    <name evidence="4" type="ORF">PSFLO_06798</name>
</gene>
<evidence type="ECO:0000313" key="5">
    <source>
        <dbReference type="Proteomes" id="UP000323386"/>
    </source>
</evidence>
<feature type="region of interest" description="Disordered" evidence="1">
    <location>
        <begin position="42"/>
        <end position="69"/>
    </location>
</feature>
<organism evidence="4 5">
    <name type="scientific">Pseudozyma flocculosa</name>
    <dbReference type="NCBI Taxonomy" id="84751"/>
    <lineage>
        <taxon>Eukaryota</taxon>
        <taxon>Fungi</taxon>
        <taxon>Dikarya</taxon>
        <taxon>Basidiomycota</taxon>
        <taxon>Ustilaginomycotina</taxon>
        <taxon>Ustilaginomycetes</taxon>
        <taxon>Ustilaginales</taxon>
        <taxon>Ustilaginaceae</taxon>
        <taxon>Pseudozyma</taxon>
    </lineage>
</organism>
<evidence type="ECO:0000256" key="1">
    <source>
        <dbReference type="SAM" id="MobiDB-lite"/>
    </source>
</evidence>
<sequence>MAIGFHSLLTTVLALVVALLVYRDDSISSSLQGYRHPRPALDLTGQLSDTSNPVVSAPESDNMDKLDYSRPTNVSKPKVLLVNDDGPPGKNSPHVLGLYDEMLAAGWDVTVVLPSSQKSWGSMQFSLAGPVSFWYYYPIKGNADGSHPDTPKCWSATRRPINRERGEYAEWILVDGSPTTASNAGLFNQDAFFGDTPAEMAASPASNKTPFDLVVSGPNFGRNTGTAFALSSGTLGAAQAASLSGVRSIAVSYGHFMTNPPTLQDRGEAKGPGLGPEPLAAIRDVAHKLTVRILQRLWADWAGEKEVGCYSINVPLAETLRAPDVFWTRIWENRYGPLFASSSIGSAAQAKGGEGEGGSAPPPPAYLPASAPVPQHSIHFAPQMSSLLRPRSLEPGTDVWAVQNGYVSITRLRPNFMQVDSRGNGLDVASLEKRAAATGEESKASTGTDGDVKLPRPAPVEDGIEVGKRWRL</sequence>
<name>A0A5C3FB19_9BASI</name>
<proteinExistence type="predicted"/>
<reference evidence="4 5" key="1">
    <citation type="submission" date="2018-03" db="EMBL/GenBank/DDBJ databases">
        <authorList>
            <person name="Guldener U."/>
        </authorList>
    </citation>
    <scope>NUCLEOTIDE SEQUENCE [LARGE SCALE GENOMIC DNA]</scope>
    <source>
        <strain evidence="4 5">DAOM196992</strain>
    </source>
</reference>